<feature type="region of interest" description="Disordered" evidence="2">
    <location>
        <begin position="231"/>
        <end position="264"/>
    </location>
</feature>
<evidence type="ECO:0000259" key="3">
    <source>
        <dbReference type="PROSITE" id="PS50048"/>
    </source>
</evidence>
<evidence type="ECO:0000313" key="5">
    <source>
        <dbReference type="Proteomes" id="UP000824998"/>
    </source>
</evidence>
<dbReference type="Proteomes" id="UP000824998">
    <property type="component" value="Unassembled WGS sequence"/>
</dbReference>
<evidence type="ECO:0000256" key="1">
    <source>
        <dbReference type="ARBA" id="ARBA00023242"/>
    </source>
</evidence>
<dbReference type="Pfam" id="PF00172">
    <property type="entry name" value="Zn_clus"/>
    <property type="match status" value="1"/>
</dbReference>
<name>A0A9P7YCM7_9HELO</name>
<sequence length="682" mass="76339">MSEVHYVQLKPATCMGGSEQHVSQERPFSERPAALSAHNVSEDSYHHISPSHPFNDGSWFPGEAQPWQTFETEVPDESMLSLSNVTPALHDVPFEVTLAMNIYSNIGQFEAVDIGNPASFYPAAVTAGIEHENGDQRQPAPQQNHPHLVIQTANPQASIPTPTLSFPDTPIYQTYSHDPLKVELSRWQTLSPQDPAAFDTRREFLTVPASTTLPTIETSCAQLQWPSETQINSQSCEPSSFPTMLSKRKRASPEAPKKRSRADEPEKALSKFVVVFENAPGALSTVKHRRKLDAPVRKSARDVRKAGACHQCRFRKRTCSTGTPCISCLKNGNGLHEVKCQRESPFVGKPMHQYFEFSSTKRVVYFNVVLPPEALSEADQETITIDGVGGVSRPIKLCGRKKAFSTLSAEQQEAVKRTSALKETEKSSDNDQVLLLEDTSKLGQEIEQWAMEYTSQFVHAAGSEFYSTTMAQILGTAYVKKGLPESKLVLAMLRVASLAFVLRAGVRATTTNKSQSKFRTIQARIDTILYERLQVAETILFHILQRMIFRTAGCLTRTQIFPVALVLWQLLRIFSISSSHLSNITQKFQSKAHAQADYQFIGLRLLLSTHMALFRTSNPLLLDMNESQNRDLVGDDDEIIALCGKMRNVVLNFREKGLPKMKGSIAYKKEYFDMFRKVYTGM</sequence>
<evidence type="ECO:0000313" key="4">
    <source>
        <dbReference type="EMBL" id="KAG9230992.1"/>
    </source>
</evidence>
<protein>
    <recommendedName>
        <fullName evidence="3">Zn(2)-C6 fungal-type domain-containing protein</fullName>
    </recommendedName>
</protein>
<dbReference type="GO" id="GO:0008270">
    <property type="term" value="F:zinc ion binding"/>
    <property type="evidence" value="ECO:0007669"/>
    <property type="project" value="InterPro"/>
</dbReference>
<reference evidence="4" key="1">
    <citation type="journal article" date="2021" name="IMA Fungus">
        <title>Genomic characterization of three marine fungi, including Emericellopsis atlantica sp. nov. with signatures of a generalist lifestyle and marine biomass degradation.</title>
        <authorList>
            <person name="Hagestad O.C."/>
            <person name="Hou L."/>
            <person name="Andersen J.H."/>
            <person name="Hansen E.H."/>
            <person name="Altermark B."/>
            <person name="Li C."/>
            <person name="Kuhnert E."/>
            <person name="Cox R.J."/>
            <person name="Crous P.W."/>
            <person name="Spatafora J.W."/>
            <person name="Lail K."/>
            <person name="Amirebrahimi M."/>
            <person name="Lipzen A."/>
            <person name="Pangilinan J."/>
            <person name="Andreopoulos W."/>
            <person name="Hayes R.D."/>
            <person name="Ng V."/>
            <person name="Grigoriev I.V."/>
            <person name="Jackson S.A."/>
            <person name="Sutton T.D.S."/>
            <person name="Dobson A.D.W."/>
            <person name="Rama T."/>
        </authorList>
    </citation>
    <scope>NUCLEOTIDE SEQUENCE</scope>
    <source>
        <strain evidence="4">TRa018bII</strain>
    </source>
</reference>
<keyword evidence="1" id="KW-0539">Nucleus</keyword>
<dbReference type="PROSITE" id="PS50048">
    <property type="entry name" value="ZN2_CY6_FUNGAL_2"/>
    <property type="match status" value="1"/>
</dbReference>
<keyword evidence="5" id="KW-1185">Reference proteome</keyword>
<dbReference type="GO" id="GO:0000981">
    <property type="term" value="F:DNA-binding transcription factor activity, RNA polymerase II-specific"/>
    <property type="evidence" value="ECO:0007669"/>
    <property type="project" value="InterPro"/>
</dbReference>
<feature type="domain" description="Zn(2)-C6 fungal-type" evidence="3">
    <location>
        <begin position="308"/>
        <end position="342"/>
    </location>
</feature>
<feature type="compositionally biased region" description="Basic and acidic residues" evidence="2">
    <location>
        <begin position="251"/>
        <end position="264"/>
    </location>
</feature>
<dbReference type="EMBL" id="MU251630">
    <property type="protein sequence ID" value="KAG9230992.1"/>
    <property type="molecule type" value="Genomic_DNA"/>
</dbReference>
<organism evidence="4 5">
    <name type="scientific">Amylocarpus encephaloides</name>
    <dbReference type="NCBI Taxonomy" id="45428"/>
    <lineage>
        <taxon>Eukaryota</taxon>
        <taxon>Fungi</taxon>
        <taxon>Dikarya</taxon>
        <taxon>Ascomycota</taxon>
        <taxon>Pezizomycotina</taxon>
        <taxon>Leotiomycetes</taxon>
        <taxon>Helotiales</taxon>
        <taxon>Helotiales incertae sedis</taxon>
        <taxon>Amylocarpus</taxon>
    </lineage>
</organism>
<feature type="compositionally biased region" description="Polar residues" evidence="2">
    <location>
        <begin position="231"/>
        <end position="243"/>
    </location>
</feature>
<dbReference type="AlphaFoldDB" id="A0A9P7YCM7"/>
<dbReference type="PANTHER" id="PTHR35392">
    <property type="entry name" value="ZN(II)2CYS6 TRANSCRIPTION FACTOR (EUROFUNG)-RELATED-RELATED"/>
    <property type="match status" value="1"/>
</dbReference>
<comment type="caution">
    <text evidence="4">The sequence shown here is derived from an EMBL/GenBank/DDBJ whole genome shotgun (WGS) entry which is preliminary data.</text>
</comment>
<dbReference type="OrthoDB" id="5426982at2759"/>
<evidence type="ECO:0000256" key="2">
    <source>
        <dbReference type="SAM" id="MobiDB-lite"/>
    </source>
</evidence>
<proteinExistence type="predicted"/>
<dbReference type="InterPro" id="IPR052973">
    <property type="entry name" value="Fungal_sec-metab_reg_TF"/>
</dbReference>
<accession>A0A9P7YCM7</accession>
<gene>
    <name evidence="4" type="ORF">BJ875DRAFT_134464</name>
</gene>
<dbReference type="InterPro" id="IPR001138">
    <property type="entry name" value="Zn2Cys6_DnaBD"/>
</dbReference>